<dbReference type="InterPro" id="IPR000299">
    <property type="entry name" value="FERM_domain"/>
</dbReference>
<feature type="region of interest" description="Disordered" evidence="1">
    <location>
        <begin position="617"/>
        <end position="656"/>
    </location>
</feature>
<reference evidence="3 4" key="1">
    <citation type="journal article" date="2023" name="BMC Biol.">
        <title>The compact genome of the sponge Oopsacas minuta (Hexactinellida) is lacking key metazoan core genes.</title>
        <authorList>
            <person name="Santini S."/>
            <person name="Schenkelaars Q."/>
            <person name="Jourda C."/>
            <person name="Duchesne M."/>
            <person name="Belahbib H."/>
            <person name="Rocher C."/>
            <person name="Selva M."/>
            <person name="Riesgo A."/>
            <person name="Vervoort M."/>
            <person name="Leys S.P."/>
            <person name="Kodjabachian L."/>
            <person name="Le Bivic A."/>
            <person name="Borchiellini C."/>
            <person name="Claverie J.M."/>
            <person name="Renard E."/>
        </authorList>
    </citation>
    <scope>NUCLEOTIDE SEQUENCE [LARGE SCALE GENOMIC DNA]</scope>
    <source>
        <strain evidence="3">SPO-2</strain>
    </source>
</reference>
<dbReference type="Pfam" id="PF00373">
    <property type="entry name" value="FERM_M"/>
    <property type="match status" value="1"/>
</dbReference>
<dbReference type="GO" id="GO:0030036">
    <property type="term" value="P:actin cytoskeleton organization"/>
    <property type="evidence" value="ECO:0007669"/>
    <property type="project" value="TreeGrafter"/>
</dbReference>
<evidence type="ECO:0000313" key="4">
    <source>
        <dbReference type="Proteomes" id="UP001165289"/>
    </source>
</evidence>
<dbReference type="InterPro" id="IPR035963">
    <property type="entry name" value="FERM_2"/>
</dbReference>
<dbReference type="InterPro" id="IPR019749">
    <property type="entry name" value="Band_41_domain"/>
</dbReference>
<sequence length="747" mass="84168">MYKTTQTQSETNAKLEVMIDLESLVRPVGSEPQKGFSVAEYEIAPHKMIADLVTLIYQREGLGIQTPLCQQQTHNSKTKRRPSLVMANSVKEYGIFEVFRGKWQSNGTEIRELLAGDNNPLIVFGRKLRITSVRYLDSSMKTLLIDHSSSVRGVVRDICSIVGMENPEEVGLIVAADYSTTSGHHPAIIPQIESDTSKKGTFTNLSAAKKLASVTNASLSPAQKRRYISKTIGKAAADSRRAKRKEGRKKKKQISKKRQLRLDTPWLDLNLSLPEQDVLENDQLILMHRYFYNMQLESGSKRAELLFSQCKAKFLAGELFCSQEDCHRFAALLCQISFGDHHQDSHTESWLISVKKSVLPPKFKAKTLCKSILLLYQALRGIAFEQCQLIMLKLWSSMPLFGYEFFSGTNLDSKKKCLLGVSKQFVLYSEQGETSFSRTLRLDSLTSWDFEKTSDSLSLVFPSECFNIYLPDYSGIVADTICSHLEHIRSCEDELFLRSEFILPSDLCNTYRSIASVFGIKSLGTGLPRTISYQSLYDGNNPLFTPEEIESVQVTAWENPAFHDMDQLLEERFNFLDDIHSIISEENLSQIVPPSFANSPNQSPVQDPKYMDDFQVNIPDLNPRPSSYPAQTDSDPVTPVGTPPYLDSPTTTRTPTSNLVTAFEKKGNWKKPVSKKLPDRKTNANTSQKIMSFENPPKWTGEPKNIAPIPRHASTGVIINAFETLHKNQAAQIAKFLEIREDISELV</sequence>
<dbReference type="PANTHER" id="PTHR19981">
    <property type="entry name" value="TALIN"/>
    <property type="match status" value="1"/>
</dbReference>
<feature type="compositionally biased region" description="Polar residues" evidence="1">
    <location>
        <begin position="624"/>
        <end position="635"/>
    </location>
</feature>
<gene>
    <name evidence="3" type="ORF">LOD99_2547</name>
</gene>
<dbReference type="AlphaFoldDB" id="A0AAV7K1Z1"/>
<evidence type="ECO:0000259" key="2">
    <source>
        <dbReference type="PROSITE" id="PS50057"/>
    </source>
</evidence>
<organism evidence="3 4">
    <name type="scientific">Oopsacas minuta</name>
    <dbReference type="NCBI Taxonomy" id="111878"/>
    <lineage>
        <taxon>Eukaryota</taxon>
        <taxon>Metazoa</taxon>
        <taxon>Porifera</taxon>
        <taxon>Hexactinellida</taxon>
        <taxon>Hexasterophora</taxon>
        <taxon>Lyssacinosida</taxon>
        <taxon>Leucopsacidae</taxon>
        <taxon>Oopsacas</taxon>
    </lineage>
</organism>
<keyword evidence="4" id="KW-1185">Reference proteome</keyword>
<name>A0AAV7K1Z1_9METZ</name>
<dbReference type="SMART" id="SM00295">
    <property type="entry name" value="B41"/>
    <property type="match status" value="1"/>
</dbReference>
<dbReference type="EMBL" id="JAKMXF010000210">
    <property type="protein sequence ID" value="KAI6655259.1"/>
    <property type="molecule type" value="Genomic_DNA"/>
</dbReference>
<dbReference type="InterPro" id="IPR019748">
    <property type="entry name" value="FERM_central"/>
</dbReference>
<proteinExistence type="predicted"/>
<dbReference type="CDD" id="cd14473">
    <property type="entry name" value="FERM_B-lobe"/>
    <property type="match status" value="1"/>
</dbReference>
<dbReference type="Gene3D" id="3.10.20.90">
    <property type="entry name" value="Phosphatidylinositol 3-kinase Catalytic Subunit, Chain A, domain 1"/>
    <property type="match status" value="1"/>
</dbReference>
<protein>
    <submittedName>
        <fullName evidence="3">Talin-2</fullName>
    </submittedName>
</protein>
<dbReference type="GO" id="GO:0005737">
    <property type="term" value="C:cytoplasm"/>
    <property type="evidence" value="ECO:0007669"/>
    <property type="project" value="TreeGrafter"/>
</dbReference>
<comment type="caution">
    <text evidence="3">The sequence shown here is derived from an EMBL/GenBank/DDBJ whole genome shotgun (WGS) entry which is preliminary data.</text>
</comment>
<evidence type="ECO:0000313" key="3">
    <source>
        <dbReference type="EMBL" id="KAI6655259.1"/>
    </source>
</evidence>
<dbReference type="SUPFAM" id="SSF47031">
    <property type="entry name" value="Second domain of FERM"/>
    <property type="match status" value="1"/>
</dbReference>
<dbReference type="Gene3D" id="1.20.80.10">
    <property type="match status" value="1"/>
</dbReference>
<dbReference type="InterPro" id="IPR014352">
    <property type="entry name" value="FERM/acyl-CoA-bd_prot_sf"/>
</dbReference>
<dbReference type="PROSITE" id="PS50057">
    <property type="entry name" value="FERM_3"/>
    <property type="match status" value="1"/>
</dbReference>
<accession>A0AAV7K1Z1</accession>
<feature type="region of interest" description="Disordered" evidence="1">
    <location>
        <begin position="238"/>
        <end position="257"/>
    </location>
</feature>
<dbReference type="Proteomes" id="UP001165289">
    <property type="component" value="Unassembled WGS sequence"/>
</dbReference>
<dbReference type="PANTHER" id="PTHR19981:SF1">
    <property type="entry name" value="RHEA, ISOFORM B"/>
    <property type="match status" value="1"/>
</dbReference>
<dbReference type="GO" id="GO:0005886">
    <property type="term" value="C:plasma membrane"/>
    <property type="evidence" value="ECO:0007669"/>
    <property type="project" value="TreeGrafter"/>
</dbReference>
<feature type="compositionally biased region" description="Basic residues" evidence="1">
    <location>
        <begin position="241"/>
        <end position="257"/>
    </location>
</feature>
<feature type="domain" description="FERM" evidence="2">
    <location>
        <begin position="129"/>
        <end position="500"/>
    </location>
</feature>
<dbReference type="GO" id="GO:0098609">
    <property type="term" value="P:cell-cell adhesion"/>
    <property type="evidence" value="ECO:0007669"/>
    <property type="project" value="TreeGrafter"/>
</dbReference>
<evidence type="ECO:0000256" key="1">
    <source>
        <dbReference type="SAM" id="MobiDB-lite"/>
    </source>
</evidence>